<dbReference type="PANTHER" id="PTHR47506:SF6">
    <property type="entry name" value="HTH-TYPE TRANSCRIPTIONAL REPRESSOR NEMR"/>
    <property type="match status" value="1"/>
</dbReference>
<dbReference type="InterPro" id="IPR009057">
    <property type="entry name" value="Homeodomain-like_sf"/>
</dbReference>
<keyword evidence="5" id="KW-1185">Reference proteome</keyword>
<name>A0A1Z4EH38_9MYCO</name>
<dbReference type="Gene3D" id="1.10.10.60">
    <property type="entry name" value="Homeodomain-like"/>
    <property type="match status" value="1"/>
</dbReference>
<dbReference type="EMBL" id="AP018164">
    <property type="protein sequence ID" value="BAX92277.1"/>
    <property type="molecule type" value="Genomic_DNA"/>
</dbReference>
<evidence type="ECO:0000259" key="3">
    <source>
        <dbReference type="Pfam" id="PF16925"/>
    </source>
</evidence>
<dbReference type="SUPFAM" id="SSF48498">
    <property type="entry name" value="Tetracyclin repressor-like, C-terminal domain"/>
    <property type="match status" value="1"/>
</dbReference>
<proteinExistence type="predicted"/>
<dbReference type="Pfam" id="PF16925">
    <property type="entry name" value="TetR_C_13"/>
    <property type="match status" value="1"/>
</dbReference>
<keyword evidence="1" id="KW-0805">Transcription regulation</keyword>
<evidence type="ECO:0000313" key="5">
    <source>
        <dbReference type="Proteomes" id="UP000217736"/>
    </source>
</evidence>
<dbReference type="InterPro" id="IPR011075">
    <property type="entry name" value="TetR_C"/>
</dbReference>
<dbReference type="Proteomes" id="UP000217736">
    <property type="component" value="Chromosome"/>
</dbReference>
<dbReference type="PANTHER" id="PTHR47506">
    <property type="entry name" value="TRANSCRIPTIONAL REGULATORY PROTEIN"/>
    <property type="match status" value="1"/>
</dbReference>
<reference evidence="5" key="1">
    <citation type="submission" date="2017-06" db="EMBL/GenBank/DDBJ databases">
        <title>Complete Genome Sequence of Mycobacterium shigaense.</title>
        <authorList>
            <person name="Fukano H."/>
            <person name="Yoshida M."/>
            <person name="Kazumi Y."/>
            <person name="Ogura Y."/>
            <person name="Mitarai S."/>
            <person name="Hayashi T."/>
            <person name="Hoshino Y."/>
        </authorList>
    </citation>
    <scope>NUCLEOTIDE SEQUENCE [LARGE SCALE GENOMIC DNA]</scope>
    <source>
        <strain evidence="5">UN-152</strain>
    </source>
</reference>
<organism evidence="4 5">
    <name type="scientific">Mycobacterium shigaense</name>
    <dbReference type="NCBI Taxonomy" id="722731"/>
    <lineage>
        <taxon>Bacteria</taxon>
        <taxon>Bacillati</taxon>
        <taxon>Actinomycetota</taxon>
        <taxon>Actinomycetes</taxon>
        <taxon>Mycobacteriales</taxon>
        <taxon>Mycobacteriaceae</taxon>
        <taxon>Mycobacterium</taxon>
        <taxon>Mycobacterium simiae complex</taxon>
    </lineage>
</organism>
<dbReference type="Gene3D" id="1.10.357.10">
    <property type="entry name" value="Tetracycline Repressor, domain 2"/>
    <property type="match status" value="1"/>
</dbReference>
<evidence type="ECO:0000256" key="2">
    <source>
        <dbReference type="ARBA" id="ARBA00023163"/>
    </source>
</evidence>
<feature type="domain" description="Tetracyclin repressor-like C-terminal" evidence="3">
    <location>
        <begin position="68"/>
        <end position="175"/>
    </location>
</feature>
<dbReference type="KEGG" id="mshg:MSG_02128"/>
<protein>
    <submittedName>
        <fullName evidence="4">TetR family transcriptional regulator</fullName>
    </submittedName>
</protein>
<gene>
    <name evidence="4" type="ORF">MSG_02128</name>
</gene>
<evidence type="ECO:0000313" key="4">
    <source>
        <dbReference type="EMBL" id="BAX92277.1"/>
    </source>
</evidence>
<dbReference type="SUPFAM" id="SSF46689">
    <property type="entry name" value="Homeodomain-like"/>
    <property type="match status" value="1"/>
</dbReference>
<dbReference type="InterPro" id="IPR036271">
    <property type="entry name" value="Tet_transcr_reg_TetR-rel_C_sf"/>
</dbReference>
<evidence type="ECO:0000256" key="1">
    <source>
        <dbReference type="ARBA" id="ARBA00023015"/>
    </source>
</evidence>
<dbReference type="AlphaFoldDB" id="A0A1Z4EH38"/>
<keyword evidence="2" id="KW-0804">Transcription</keyword>
<sequence length="185" mass="19684">MAASVLRSSTDGLAGLTLGSLAEALQMSKAGVVGPFGSRLALQLAVLERAGEMFTAAVVHPSLDFEAGLPRLIAVIESWCRYLADSPFPNGCFVTAASCEFDGQPGELRNTVHDLVSRWRGFLREQTTTAQAAGDLDAHFDPEDLVSALNGIAMAANQEIQLLSDSCAGARARRLMLTHVDSHRT</sequence>
<accession>A0A1Z4EH38</accession>